<dbReference type="Pfam" id="PF08163">
    <property type="entry name" value="DNAPKcs_CC3"/>
    <property type="match status" value="1"/>
</dbReference>
<dbReference type="Pfam" id="PF20502">
    <property type="entry name" value="DNAPKcs_CC1-2"/>
    <property type="match status" value="1"/>
</dbReference>
<protein>
    <submittedName>
        <fullName evidence="3">DNA-dependent protein kinase catalytic subunit</fullName>
    </submittedName>
</protein>
<name>A0AA35TMY8_GEOBA</name>
<keyword evidence="3" id="KW-0418">Kinase</keyword>
<dbReference type="GO" id="GO:0005634">
    <property type="term" value="C:nucleus"/>
    <property type="evidence" value="ECO:0007669"/>
    <property type="project" value="InterPro"/>
</dbReference>
<dbReference type="InterPro" id="IPR045581">
    <property type="entry name" value="DNAPKcs_CC5"/>
</dbReference>
<dbReference type="EMBL" id="CASHTH010003912">
    <property type="protein sequence ID" value="CAI8051260.1"/>
    <property type="molecule type" value="Genomic_DNA"/>
</dbReference>
<dbReference type="InterPro" id="IPR046803">
    <property type="entry name" value="DNAPKcs_CC1-2"/>
</dbReference>
<dbReference type="Pfam" id="PF19704">
    <property type="entry name" value="DNAPKcs_CC5"/>
    <property type="match status" value="3"/>
</dbReference>
<feature type="region of interest" description="Disordered" evidence="1">
    <location>
        <begin position="603"/>
        <end position="623"/>
    </location>
</feature>
<dbReference type="SUPFAM" id="SSF48371">
    <property type="entry name" value="ARM repeat"/>
    <property type="match status" value="1"/>
</dbReference>
<gene>
    <name evidence="3" type="ORF">GBAR_LOCUS28068</name>
</gene>
<dbReference type="SMART" id="SM01344">
    <property type="entry name" value="NUC194"/>
    <property type="match status" value="1"/>
</dbReference>
<feature type="compositionally biased region" description="Basic and acidic residues" evidence="1">
    <location>
        <begin position="603"/>
        <end position="612"/>
    </location>
</feature>
<proteinExistence type="predicted"/>
<feature type="region of interest" description="Disordered" evidence="1">
    <location>
        <begin position="1250"/>
        <end position="1271"/>
    </location>
</feature>
<dbReference type="GO" id="GO:0016301">
    <property type="term" value="F:kinase activity"/>
    <property type="evidence" value="ECO:0007669"/>
    <property type="project" value="UniProtKB-KW"/>
</dbReference>
<evidence type="ECO:0000313" key="4">
    <source>
        <dbReference type="Proteomes" id="UP001174909"/>
    </source>
</evidence>
<feature type="domain" description="DNA-dependent protein kinase catalytic subunit CC3" evidence="2">
    <location>
        <begin position="410"/>
        <end position="797"/>
    </location>
</feature>
<evidence type="ECO:0000256" key="1">
    <source>
        <dbReference type="SAM" id="MobiDB-lite"/>
    </source>
</evidence>
<sequence length="1471" mass="165072">MECLKAIHECKNFPTEQKSLLLELVGGQLSSGGACNLIGQLPLAVDDGCDKRDHGKLNAATHGHILLQRSGLLPLVLERMGHTEEAVVSKLLQSVLATVRPLLAMSGSVTATLSPVSAQTGSLFLQLALLLGVKPSGLVDLLLDYSTDCPGLGLMVYQCFQSHIDDYIASHHQETVSLLLGKGQSKVETVSTILTGVLEHSGRDKGPKKEKGSGVCLYLISQWREVEGWWKPGPPDHLLAAINLLRKTLSVDPCLLQNAAPADVNHVVTMYAAVLEDKQISLTFKSQALEVLNNFIGLSEEIQQKLRESVDRMIAYQFPLKSTEFVPGSPQYNEYISVIDKLLNALVVSGSCVLLEVLMNVMCREERHAHEDSIQNSLTLFMREILTASERKKAIDVSYRFFTNEKDYPLEGRRAAAERVCVPLMRACDEVALREFFLDHVGEVMAVIEAPLSKSALESELVRRLCSFNFMEVLYTRLSSGALSSPDSKINRAYCKGIVKTGKEMTQAVTKAGHQAKGEDLRGDRSHGELRRQYHCAAFNMVAAVITCTQRDLKFYTAFLFKEDLTKGVYLWDNLIDPERVYKFELELETPIDRKKQLTAIRNERLSPDSRESSSPPEDSILFPPRYLSSQYLADSSLSTDVSKFDFSAGPQVFPVMGTTSKSQNKEMSYTVSEEQIEQDELNQHECMLPLMRLIDHMQHNKITPEVPQGSVPDELPSWMACIQKKLLDTRADLNVQLFLARLITHRPKMHTFFRVVFNHFCNPSPDVKSNRTGIQLLGVVVANHLSPYDPDTAGAIEEQRFYTTFASLMSHKYKEIYAAAAEVMGMVLAFLQDKSHLSLENVRDLVVNQLLSLCSGGNEDKFLVCLNKIQINFPHLVSRFVEKLLFMLPVFHGVFRSLCLEVLLTQADVRTTLYRELKEKGFHDMLKFRDEPTQLAALNICQAMLRLLELQQLAELLPLLREFSRHSSQNCRVVMYDILIWTYNNTWLKMFAFWNEESRLASNTLGRLTQLLAVLYSTSTERHFLYNSTNLLLELTSRSPDYDRSIFDQPLSDCKFEEYKGIDLSWQQRYSQMTPLFAATLSSQTGQTQTDYGGTVGSIGAVGLRATQRSVEFTPTQGKLTQHTTLKLPKCMTILLSMLLYIKLLLPDLDGGGYNWMAPSLQSLEPGSLTPASGGETQSSSSSSLLFNPMRPPRRPLRPVRAGDGFGVGTLGADQTDSASDPKEQKRMEIMKLKRRFLKDRKVASAFFAKSQSRQKTQREETRKRQKAARSSKVVMYRKYRVGELPDTQIKYSEIIRPFQALAQRDSNLARMLFSNLYCSLFGLMERELGEEEGGTAVAAIRDGLNASELELEPTAVSRACLDCMQEPIGIMLLEKQLLVNGESAAAGSRLYKSLGDYDTLRGLFSSQVGVKAITKEALAAEERTDYVEALRLYKEAVGCENWGDGQPSQVEEDLWKTPCFRMSVLLLEN</sequence>
<dbReference type="InterPro" id="IPR012582">
    <property type="entry name" value="DNAPKcs_CC3"/>
</dbReference>
<dbReference type="Proteomes" id="UP001174909">
    <property type="component" value="Unassembled WGS sequence"/>
</dbReference>
<reference evidence="3" key="1">
    <citation type="submission" date="2023-03" db="EMBL/GenBank/DDBJ databases">
        <authorList>
            <person name="Steffen K."/>
            <person name="Cardenas P."/>
        </authorList>
    </citation>
    <scope>NUCLEOTIDE SEQUENCE</scope>
</reference>
<dbReference type="GO" id="GO:0006303">
    <property type="term" value="P:double-strand break repair via nonhomologous end joining"/>
    <property type="evidence" value="ECO:0007669"/>
    <property type="project" value="InterPro"/>
</dbReference>
<comment type="caution">
    <text evidence="3">The sequence shown here is derived from an EMBL/GenBank/DDBJ whole genome shotgun (WGS) entry which is preliminary data.</text>
</comment>
<organism evidence="3 4">
    <name type="scientific">Geodia barretti</name>
    <name type="common">Barrett's horny sponge</name>
    <dbReference type="NCBI Taxonomy" id="519541"/>
    <lineage>
        <taxon>Eukaryota</taxon>
        <taxon>Metazoa</taxon>
        <taxon>Porifera</taxon>
        <taxon>Demospongiae</taxon>
        <taxon>Heteroscleromorpha</taxon>
        <taxon>Tetractinellida</taxon>
        <taxon>Astrophorina</taxon>
        <taxon>Geodiidae</taxon>
        <taxon>Geodia</taxon>
    </lineage>
</organism>
<keyword evidence="4" id="KW-1185">Reference proteome</keyword>
<feature type="region of interest" description="Disordered" evidence="1">
    <location>
        <begin position="1168"/>
        <end position="1226"/>
    </location>
</feature>
<keyword evidence="3" id="KW-0808">Transferase</keyword>
<dbReference type="InterPro" id="IPR016024">
    <property type="entry name" value="ARM-type_fold"/>
</dbReference>
<evidence type="ECO:0000259" key="2">
    <source>
        <dbReference type="SMART" id="SM01344"/>
    </source>
</evidence>
<evidence type="ECO:0000313" key="3">
    <source>
        <dbReference type="EMBL" id="CAI8051260.1"/>
    </source>
</evidence>
<dbReference type="PROSITE" id="PS51257">
    <property type="entry name" value="PROKAR_LIPOPROTEIN"/>
    <property type="match status" value="1"/>
</dbReference>
<accession>A0AA35TMY8</accession>